<protein>
    <submittedName>
        <fullName evidence="1">Uncharacterized protein</fullName>
    </submittedName>
</protein>
<proteinExistence type="predicted"/>
<name>A0ABQ9GZI9_9NEOP</name>
<sequence>MECREYVDAQVNSIVSFTYGRYCAVLYCAATFQFSVGVSVQSELNETTFVQYSPSFGGISHVRSCYPCHRNPLWTPCPDCAFGVCPAFSVVHSLYDLPAPAELLQHTHANMTGGGTGDPREKSPTNDIIRHYSHIRKSGVTRPEIEPGSPWWEASRRTAQPPWPLGWRIGVLYNYGDSVLFSRAVTDSTMAAESIDPIECGLINRYTAEQPGSKVVTIVGSGNVGSAVAYALCLKVMPPDHEKQSTKMTEEGPKKPLMDGWGTVLRNFQRYQRNVPLHGGRGGITASSQYTRLLPLRAGVESRRCQTAEFFPTCETWRTGTSFPPPLPLHSSIAAPSSPRFAPTSANDIGCGGTLLRYPQLYHTVYRMFKIMAGQGSGDLRSRGPVRADPSLDFRTRENGLCSDIVMYDIDDEKLKAEFLDLQVPALLGSTKIHFATSKCSTIKTQPDYAAEIKMKIEVMSHKSFLWMYSRLLPVFIPPLTHFISTPPFLNLTGTTGLSLGLHQPPSVNAIDLLESADSTPASHSCRQSTFCLLVVCSVFAHMAFKVVQSSKLSNSQKMLAWSAEKWGVSATRGKKWGIDGFVAAILDSVMAAILDDITTTYDVIIPMTSPPQ</sequence>
<reference evidence="1 2" key="1">
    <citation type="submission" date="2023-02" db="EMBL/GenBank/DDBJ databases">
        <title>LHISI_Scaffold_Assembly.</title>
        <authorList>
            <person name="Stuart O.P."/>
            <person name="Cleave R."/>
            <person name="Magrath M.J.L."/>
            <person name="Mikheyev A.S."/>
        </authorList>
    </citation>
    <scope>NUCLEOTIDE SEQUENCE [LARGE SCALE GENOMIC DNA]</scope>
    <source>
        <strain evidence="1">Daus_M_001</strain>
        <tissue evidence="1">Leg muscle</tissue>
    </source>
</reference>
<evidence type="ECO:0000313" key="2">
    <source>
        <dbReference type="Proteomes" id="UP001159363"/>
    </source>
</evidence>
<dbReference type="Proteomes" id="UP001159363">
    <property type="component" value="Chromosome 7"/>
</dbReference>
<keyword evidence="2" id="KW-1185">Reference proteome</keyword>
<organism evidence="1 2">
    <name type="scientific">Dryococelus australis</name>
    <dbReference type="NCBI Taxonomy" id="614101"/>
    <lineage>
        <taxon>Eukaryota</taxon>
        <taxon>Metazoa</taxon>
        <taxon>Ecdysozoa</taxon>
        <taxon>Arthropoda</taxon>
        <taxon>Hexapoda</taxon>
        <taxon>Insecta</taxon>
        <taxon>Pterygota</taxon>
        <taxon>Neoptera</taxon>
        <taxon>Polyneoptera</taxon>
        <taxon>Phasmatodea</taxon>
        <taxon>Verophasmatodea</taxon>
        <taxon>Anareolatae</taxon>
        <taxon>Phasmatidae</taxon>
        <taxon>Eurycanthinae</taxon>
        <taxon>Dryococelus</taxon>
    </lineage>
</organism>
<dbReference type="EMBL" id="JARBHB010000008">
    <property type="protein sequence ID" value="KAJ8877436.1"/>
    <property type="molecule type" value="Genomic_DNA"/>
</dbReference>
<gene>
    <name evidence="1" type="ORF">PR048_021890</name>
</gene>
<accession>A0ABQ9GZI9</accession>
<comment type="caution">
    <text evidence="1">The sequence shown here is derived from an EMBL/GenBank/DDBJ whole genome shotgun (WGS) entry which is preliminary data.</text>
</comment>
<evidence type="ECO:0000313" key="1">
    <source>
        <dbReference type="EMBL" id="KAJ8877436.1"/>
    </source>
</evidence>